<dbReference type="Proteomes" id="UP000053555">
    <property type="component" value="Unassembled WGS sequence"/>
</dbReference>
<organism evidence="6">
    <name type="scientific">Glycine soja</name>
    <name type="common">Wild soybean</name>
    <dbReference type="NCBI Taxonomy" id="3848"/>
    <lineage>
        <taxon>Eukaryota</taxon>
        <taxon>Viridiplantae</taxon>
        <taxon>Streptophyta</taxon>
        <taxon>Embryophyta</taxon>
        <taxon>Tracheophyta</taxon>
        <taxon>Spermatophyta</taxon>
        <taxon>Magnoliopsida</taxon>
        <taxon>eudicotyledons</taxon>
        <taxon>Gunneridae</taxon>
        <taxon>Pentapetalae</taxon>
        <taxon>rosids</taxon>
        <taxon>fabids</taxon>
        <taxon>Fabales</taxon>
        <taxon>Fabaceae</taxon>
        <taxon>Papilionoideae</taxon>
        <taxon>50 kb inversion clade</taxon>
        <taxon>NPAAA clade</taxon>
        <taxon>indigoferoid/millettioid clade</taxon>
        <taxon>Phaseoleae</taxon>
        <taxon>Glycine</taxon>
        <taxon>Glycine subgen. Soja</taxon>
    </lineage>
</organism>
<keyword evidence="1" id="KW-0479">Metal-binding</keyword>
<feature type="non-terminal residue" evidence="6">
    <location>
        <position position="76"/>
    </location>
</feature>
<evidence type="ECO:0000259" key="5">
    <source>
        <dbReference type="PROSITE" id="PS51999"/>
    </source>
</evidence>
<proteinExistence type="predicted"/>
<dbReference type="PROSITE" id="PS51999">
    <property type="entry name" value="ZF_GRF"/>
    <property type="match status" value="1"/>
</dbReference>
<evidence type="ECO:0000256" key="2">
    <source>
        <dbReference type="ARBA" id="ARBA00022771"/>
    </source>
</evidence>
<keyword evidence="3" id="KW-0862">Zinc</keyword>
<keyword evidence="2 4" id="KW-0863">Zinc-finger</keyword>
<evidence type="ECO:0000313" key="6">
    <source>
        <dbReference type="EMBL" id="KHN31103.1"/>
    </source>
</evidence>
<evidence type="ECO:0000256" key="4">
    <source>
        <dbReference type="PROSITE-ProRule" id="PRU01343"/>
    </source>
</evidence>
<dbReference type="Pfam" id="PF06839">
    <property type="entry name" value="Zn_ribbon_GRF"/>
    <property type="match status" value="1"/>
</dbReference>
<evidence type="ECO:0000256" key="1">
    <source>
        <dbReference type="ARBA" id="ARBA00022723"/>
    </source>
</evidence>
<dbReference type="AlphaFoldDB" id="A0A0B2RGP9"/>
<dbReference type="PANTHER" id="PTHR33248">
    <property type="entry name" value="ZINC ION-BINDING PROTEIN"/>
    <property type="match status" value="1"/>
</dbReference>
<gene>
    <name evidence="6" type="ORF">glysoja_030754</name>
</gene>
<feature type="non-terminal residue" evidence="6">
    <location>
        <position position="1"/>
    </location>
</feature>
<name>A0A0B2RGP9_GLYSO</name>
<evidence type="ECO:0000256" key="3">
    <source>
        <dbReference type="ARBA" id="ARBA00022833"/>
    </source>
</evidence>
<accession>A0A0B2RGP9</accession>
<reference evidence="6" key="1">
    <citation type="submission" date="2014-07" db="EMBL/GenBank/DDBJ databases">
        <title>Identification of a novel salt tolerance gene in wild soybean by whole-genome sequencing.</title>
        <authorList>
            <person name="Lam H.-M."/>
            <person name="Qi X."/>
            <person name="Li M.-W."/>
            <person name="Liu X."/>
            <person name="Xie M."/>
            <person name="Ni M."/>
            <person name="Xu X."/>
        </authorList>
    </citation>
    <scope>NUCLEOTIDE SEQUENCE [LARGE SCALE GENOMIC DNA]</scope>
    <source>
        <tissue evidence="6">Root</tissue>
    </source>
</reference>
<sequence length="76" mass="8739">VFCLFNIEAPLVTSWTEENPGRHFYGCGAYKDTGRKGCNFFQWHDPVGNICQKKIIVALMKEVDDLKFIEKGLQSR</sequence>
<dbReference type="InterPro" id="IPR010666">
    <property type="entry name" value="Znf_GRF"/>
</dbReference>
<feature type="domain" description="GRF-type" evidence="5">
    <location>
        <begin position="3"/>
        <end position="47"/>
    </location>
</feature>
<protein>
    <recommendedName>
        <fullName evidence="5">GRF-type domain-containing protein</fullName>
    </recommendedName>
</protein>
<dbReference type="GO" id="GO:0008270">
    <property type="term" value="F:zinc ion binding"/>
    <property type="evidence" value="ECO:0007669"/>
    <property type="project" value="UniProtKB-KW"/>
</dbReference>
<dbReference type="EMBL" id="KN651185">
    <property type="protein sequence ID" value="KHN31103.1"/>
    <property type="molecule type" value="Genomic_DNA"/>
</dbReference>